<evidence type="ECO:0000313" key="3">
    <source>
        <dbReference type="Proteomes" id="UP001432995"/>
    </source>
</evidence>
<protein>
    <submittedName>
        <fullName evidence="2">Uncharacterized protein</fullName>
    </submittedName>
</protein>
<feature type="region of interest" description="Disordered" evidence="1">
    <location>
        <begin position="47"/>
        <end position="67"/>
    </location>
</feature>
<dbReference type="EMBL" id="JBELQD010000025">
    <property type="protein sequence ID" value="MER2290496.1"/>
    <property type="molecule type" value="Genomic_DNA"/>
</dbReference>
<name>A0ABV1R6S5_9HYPH</name>
<dbReference type="RefSeq" id="WP_350380007.1">
    <property type="nucleotide sequence ID" value="NZ_JBELQD010000025.1"/>
</dbReference>
<evidence type="ECO:0000313" key="2">
    <source>
        <dbReference type="EMBL" id="MER2290496.1"/>
    </source>
</evidence>
<sequence length="67" mass="7502">MRLRPIAVPHSRVALRLDQRQLDLLLLLDLADVSGVDVLDGIRRHTEVSETRRGSGRGQAGDRTELM</sequence>
<proteinExistence type="predicted"/>
<gene>
    <name evidence="2" type="ORF">ABS770_19715</name>
</gene>
<organism evidence="2 3">
    <name type="scientific">Methylobacterium brachiatum</name>
    <dbReference type="NCBI Taxonomy" id="269660"/>
    <lineage>
        <taxon>Bacteria</taxon>
        <taxon>Pseudomonadati</taxon>
        <taxon>Pseudomonadota</taxon>
        <taxon>Alphaproteobacteria</taxon>
        <taxon>Hyphomicrobiales</taxon>
        <taxon>Methylobacteriaceae</taxon>
        <taxon>Methylobacterium</taxon>
    </lineage>
</organism>
<comment type="caution">
    <text evidence="2">The sequence shown here is derived from an EMBL/GenBank/DDBJ whole genome shotgun (WGS) entry which is preliminary data.</text>
</comment>
<keyword evidence="3" id="KW-1185">Reference proteome</keyword>
<dbReference type="Proteomes" id="UP001432995">
    <property type="component" value="Unassembled WGS sequence"/>
</dbReference>
<accession>A0ABV1R6S5</accession>
<reference evidence="2" key="1">
    <citation type="submission" date="2024-06" db="EMBL/GenBank/DDBJ databases">
        <authorList>
            <person name="Campbell A.G."/>
        </authorList>
    </citation>
    <scope>NUCLEOTIDE SEQUENCE</scope>
    <source>
        <strain evidence="2">EM17</strain>
    </source>
</reference>
<evidence type="ECO:0000256" key="1">
    <source>
        <dbReference type="SAM" id="MobiDB-lite"/>
    </source>
</evidence>